<evidence type="ECO:0000313" key="1">
    <source>
        <dbReference type="EMBL" id="KAJ4377202.1"/>
    </source>
</evidence>
<name>A0A9W8YFY8_9PLEO</name>
<dbReference type="PANTHER" id="PTHR37540:SF5">
    <property type="entry name" value="TRANSCRIPTION FACTOR DOMAIN-CONTAINING PROTEIN"/>
    <property type="match status" value="1"/>
</dbReference>
<protein>
    <submittedName>
        <fullName evidence="1">Uncharacterized protein</fullName>
    </submittedName>
</protein>
<dbReference type="PANTHER" id="PTHR37540">
    <property type="entry name" value="TRANSCRIPTION FACTOR (ACR-2), PUTATIVE-RELATED-RELATED"/>
    <property type="match status" value="1"/>
</dbReference>
<evidence type="ECO:0000313" key="2">
    <source>
        <dbReference type="Proteomes" id="UP001140560"/>
    </source>
</evidence>
<sequence length="478" mass="54493">MDRSTQPSFNFVNLKHPDDLKSEETQLRIRRLAMTEVGKARRKPKTTRERNKIILELRNPPEERLKLDRLSGGQTDPFSAYPIEMDSSARALLANIFSPNTNHASQLRGSWYPVGLSSAAAFHNVLSNSQNFIYQKHNGFYASQDDAVALKHHHKALRYAGEMVKDPVKLKSDETIGAVASFMCHHSLLGNFVSDDWYKHRNALVRILGLRGGYSAIDKEHLRITLTWSDLIGCFSQDIPPIIPLPSQWEADSKSPSNSPRPSRPISLAWKQQLPMQLDWVTIFDDIVQLLSLDRAFNEKQLVLAVTSGSWMEPTMYRLLALRPLQQGTNREHVIEEVCRLGTLLFLAPCWRILGQSPVWTAALSRNLLLVLMGNMVEWNELKPLLIWVLYFAAIETKDLAERSQFVFMLGVLMGSMQLQAWEDIMRIIKSVVWVDAVYEGSDELIRDEVMQIINQNSWATVPVDTQPAFWEDVLGDD</sequence>
<dbReference type="Proteomes" id="UP001140560">
    <property type="component" value="Unassembled WGS sequence"/>
</dbReference>
<comment type="caution">
    <text evidence="1">The sequence shown here is derived from an EMBL/GenBank/DDBJ whole genome shotgun (WGS) entry which is preliminary data.</text>
</comment>
<accession>A0A9W8YFY8</accession>
<proteinExistence type="predicted"/>
<keyword evidence="2" id="KW-1185">Reference proteome</keyword>
<reference evidence="1" key="1">
    <citation type="submission" date="2022-10" db="EMBL/GenBank/DDBJ databases">
        <title>Tapping the CABI collections for fungal endophytes: first genome assemblies for Collariella, Neodidymelliopsis, Ascochyta clinopodiicola, Didymella pomorum, Didymosphaeria variabile, Neocosmospora piperis and Neocucurbitaria cava.</title>
        <authorList>
            <person name="Hill R."/>
        </authorList>
    </citation>
    <scope>NUCLEOTIDE SEQUENCE</scope>
    <source>
        <strain evidence="1">IMI 356814</strain>
    </source>
</reference>
<dbReference type="EMBL" id="JAPEUY010000001">
    <property type="protein sequence ID" value="KAJ4377202.1"/>
    <property type="molecule type" value="Genomic_DNA"/>
</dbReference>
<dbReference type="OrthoDB" id="4159781at2759"/>
<dbReference type="AlphaFoldDB" id="A0A9W8YFY8"/>
<organism evidence="1 2">
    <name type="scientific">Neocucurbitaria cava</name>
    <dbReference type="NCBI Taxonomy" id="798079"/>
    <lineage>
        <taxon>Eukaryota</taxon>
        <taxon>Fungi</taxon>
        <taxon>Dikarya</taxon>
        <taxon>Ascomycota</taxon>
        <taxon>Pezizomycotina</taxon>
        <taxon>Dothideomycetes</taxon>
        <taxon>Pleosporomycetidae</taxon>
        <taxon>Pleosporales</taxon>
        <taxon>Pleosporineae</taxon>
        <taxon>Cucurbitariaceae</taxon>
        <taxon>Neocucurbitaria</taxon>
    </lineage>
</organism>
<gene>
    <name evidence="1" type="ORF">N0V83_000025</name>
</gene>